<keyword evidence="3" id="KW-1133">Transmembrane helix</keyword>
<evidence type="ECO:0008006" key="6">
    <source>
        <dbReference type="Google" id="ProtNLM"/>
    </source>
</evidence>
<evidence type="ECO:0000256" key="3">
    <source>
        <dbReference type="SAM" id="Phobius"/>
    </source>
</evidence>
<dbReference type="InterPro" id="IPR044839">
    <property type="entry name" value="NDR1-like"/>
</dbReference>
<evidence type="ECO:0000256" key="2">
    <source>
        <dbReference type="ARBA" id="ARBA00023136"/>
    </source>
</evidence>
<keyword evidence="3" id="KW-0812">Transmembrane</keyword>
<dbReference type="PANTHER" id="PTHR31234">
    <property type="entry name" value="LATE EMBRYOGENESIS ABUNDANT (LEA) HYDROXYPROLINE-RICH GLYCOPROTEIN FAMILY"/>
    <property type="match status" value="1"/>
</dbReference>
<dbReference type="AlphaFoldDB" id="A0AAP0L998"/>
<reference evidence="4 5" key="1">
    <citation type="submission" date="2024-01" db="EMBL/GenBank/DDBJ databases">
        <title>Genome assemblies of Stephania.</title>
        <authorList>
            <person name="Yang L."/>
        </authorList>
    </citation>
    <scope>NUCLEOTIDE SEQUENCE [LARGE SCALE GENOMIC DNA]</scope>
    <source>
        <strain evidence="4">JXDWG</strain>
        <tissue evidence="4">Leaf</tissue>
    </source>
</reference>
<organism evidence="4 5">
    <name type="scientific">Stephania cephalantha</name>
    <dbReference type="NCBI Taxonomy" id="152367"/>
    <lineage>
        <taxon>Eukaryota</taxon>
        <taxon>Viridiplantae</taxon>
        <taxon>Streptophyta</taxon>
        <taxon>Embryophyta</taxon>
        <taxon>Tracheophyta</taxon>
        <taxon>Spermatophyta</taxon>
        <taxon>Magnoliopsida</taxon>
        <taxon>Ranunculales</taxon>
        <taxon>Menispermaceae</taxon>
        <taxon>Menispermoideae</taxon>
        <taxon>Cissampelideae</taxon>
        <taxon>Stephania</taxon>
    </lineage>
</organism>
<keyword evidence="2 3" id="KW-0472">Membrane</keyword>
<keyword evidence="5" id="KW-1185">Reference proteome</keyword>
<dbReference type="PANTHER" id="PTHR31234:SF68">
    <property type="entry name" value="EXPRESSED PROTEIN"/>
    <property type="match status" value="1"/>
</dbReference>
<dbReference type="Proteomes" id="UP001419268">
    <property type="component" value="Unassembled WGS sequence"/>
</dbReference>
<proteinExistence type="predicted"/>
<evidence type="ECO:0000313" key="5">
    <source>
        <dbReference type="Proteomes" id="UP001419268"/>
    </source>
</evidence>
<dbReference type="EMBL" id="JBBNAG010000001">
    <property type="protein sequence ID" value="KAK9166887.1"/>
    <property type="molecule type" value="Genomic_DNA"/>
</dbReference>
<accession>A0AAP0L998</accession>
<evidence type="ECO:0000313" key="4">
    <source>
        <dbReference type="EMBL" id="KAK9166887.1"/>
    </source>
</evidence>
<gene>
    <name evidence="4" type="ORF">Scep_002078</name>
</gene>
<dbReference type="GO" id="GO:0098542">
    <property type="term" value="P:defense response to other organism"/>
    <property type="evidence" value="ECO:0007669"/>
    <property type="project" value="InterPro"/>
</dbReference>
<comment type="subcellular location">
    <subcellularLocation>
        <location evidence="1">Membrane</location>
    </subcellularLocation>
</comment>
<name>A0AAP0L998_9MAGN</name>
<protein>
    <recommendedName>
        <fullName evidence="6">Late embryogenesis abundant protein LEA-2 subgroup domain-containing protein</fullName>
    </recommendedName>
</protein>
<comment type="caution">
    <text evidence="4">The sequence shown here is derived from an EMBL/GenBank/DDBJ whole genome shotgun (WGS) entry which is preliminary data.</text>
</comment>
<sequence>MERDEEHISSSPPINLNSSIAYDPLSQTLPSTSSLPSTTYIVQVPKDQVYRVPPPENALIAERYRNNPIKSRKTLSSLCKFFIILAISIIVVIIIILVFYFALKAKDPTFRVEHIVAKIIKKTSPSHAHGHIPVDMFHVFISLRAKNPNHHMSINYDEGREGWLTFRKRKIAKGELKTLHQGSKDSTILVIDFISVSGAILPSETNNPIKDEKKILKLDISLSLSMNISVKIKSSFLKARARDLTIACDIRLNSLVKNTRIISQSCLSDSQ</sequence>
<feature type="transmembrane region" description="Helical" evidence="3">
    <location>
        <begin position="81"/>
        <end position="103"/>
    </location>
</feature>
<dbReference type="GO" id="GO:0005886">
    <property type="term" value="C:plasma membrane"/>
    <property type="evidence" value="ECO:0007669"/>
    <property type="project" value="TreeGrafter"/>
</dbReference>
<evidence type="ECO:0000256" key="1">
    <source>
        <dbReference type="ARBA" id="ARBA00004370"/>
    </source>
</evidence>